<proteinExistence type="predicted"/>
<name>A0A6S6U7R1_9BACT</name>
<keyword evidence="1" id="KW-0732">Signal</keyword>
<evidence type="ECO:0000313" key="2">
    <source>
        <dbReference type="EMBL" id="CAA6823606.1"/>
    </source>
</evidence>
<feature type="chain" id="PRO_5028192632" description="Surface layer protein" evidence="1">
    <location>
        <begin position="18"/>
        <end position="353"/>
    </location>
</feature>
<dbReference type="InterPro" id="IPR015943">
    <property type="entry name" value="WD40/YVTN_repeat-like_dom_sf"/>
</dbReference>
<dbReference type="InterPro" id="IPR031815">
    <property type="entry name" value="DUF5074"/>
</dbReference>
<dbReference type="AlphaFoldDB" id="A0A6S6U7R1"/>
<organism evidence="2">
    <name type="scientific">uncultured Aureispira sp</name>
    <dbReference type="NCBI Taxonomy" id="1331704"/>
    <lineage>
        <taxon>Bacteria</taxon>
        <taxon>Pseudomonadati</taxon>
        <taxon>Bacteroidota</taxon>
        <taxon>Saprospiria</taxon>
        <taxon>Saprospirales</taxon>
        <taxon>Saprospiraceae</taxon>
        <taxon>Aureispira</taxon>
        <taxon>environmental samples</taxon>
    </lineage>
</organism>
<sequence length="353" mass="38269">MKQFFYALVCCSLFLSACTEKPPINTTGVYSEGVFTINEGVFGQTSGSITHYNRTEGRVSQKIFKEANSRDLGDVVQSMSFYEDKVYIVVNNSNKIEVADATTFEEKGQITGLRLPRYFLASASDRAYVSEWGVDGLTGTIAVLDLNTQTLLNRISVGVGPEKLLLKNGKLYVTHTGGYTSNNIISVLDLTTNQVETTIPVLDKPNACVEAMDGSIWVACAGEVAYLTYPTIDTANSTASGLVQINPGTNTVVETILFGKGNPVESLVLNANNKKVLYYRRAGKVWQYSISSGVEEALFSGLFYGLGFDAVTNSIYATTSVGVNAADAQRYDINGNLVDFYGVGVFANGFVFR</sequence>
<dbReference type="PROSITE" id="PS51257">
    <property type="entry name" value="PROKAR_LIPOPROTEIN"/>
    <property type="match status" value="1"/>
</dbReference>
<evidence type="ECO:0008006" key="3">
    <source>
        <dbReference type="Google" id="ProtNLM"/>
    </source>
</evidence>
<dbReference type="Gene3D" id="2.130.10.10">
    <property type="entry name" value="YVTN repeat-like/Quinoprotein amine dehydrogenase"/>
    <property type="match status" value="1"/>
</dbReference>
<dbReference type="Pfam" id="PF16819">
    <property type="entry name" value="DUF5074"/>
    <property type="match status" value="1"/>
</dbReference>
<feature type="signal peptide" evidence="1">
    <location>
        <begin position="1"/>
        <end position="17"/>
    </location>
</feature>
<accession>A0A6S6U7R1</accession>
<protein>
    <recommendedName>
        <fullName evidence="3">Surface layer protein</fullName>
    </recommendedName>
</protein>
<dbReference type="InterPro" id="IPR051200">
    <property type="entry name" value="Host-pathogen_enzymatic-act"/>
</dbReference>
<dbReference type="EMBL" id="CACVAQ010000330">
    <property type="protein sequence ID" value="CAA6823606.1"/>
    <property type="molecule type" value="Genomic_DNA"/>
</dbReference>
<dbReference type="SUPFAM" id="SSF63825">
    <property type="entry name" value="YWTD domain"/>
    <property type="match status" value="1"/>
</dbReference>
<dbReference type="PANTHER" id="PTHR47197">
    <property type="entry name" value="PROTEIN NIRF"/>
    <property type="match status" value="1"/>
</dbReference>
<dbReference type="PANTHER" id="PTHR47197:SF3">
    <property type="entry name" value="DIHYDRO-HEME D1 DEHYDROGENASE"/>
    <property type="match status" value="1"/>
</dbReference>
<reference evidence="2" key="1">
    <citation type="submission" date="2020-01" db="EMBL/GenBank/DDBJ databases">
        <authorList>
            <person name="Meier V. D."/>
            <person name="Meier V D."/>
        </authorList>
    </citation>
    <scope>NUCLEOTIDE SEQUENCE</scope>
    <source>
        <strain evidence="2">HLG_WM_MAG_10</strain>
    </source>
</reference>
<gene>
    <name evidence="2" type="ORF">HELGO_WM47304</name>
</gene>
<evidence type="ECO:0000256" key="1">
    <source>
        <dbReference type="SAM" id="SignalP"/>
    </source>
</evidence>